<keyword evidence="1 4" id="KW-0560">Oxidoreductase</keyword>
<dbReference type="EMBL" id="CP002039">
    <property type="protein sequence ID" value="ADJ62199.1"/>
    <property type="molecule type" value="Genomic_DNA"/>
</dbReference>
<dbReference type="GO" id="GO:0033744">
    <property type="term" value="F:L-methionine:thioredoxin-disulfide S-oxidoreductase activity"/>
    <property type="evidence" value="ECO:0007669"/>
    <property type="project" value="RHEA"/>
</dbReference>
<organism evidence="6 7">
    <name type="scientific">Herbaspirillum seropedicae (strain SmR1)</name>
    <dbReference type="NCBI Taxonomy" id="757424"/>
    <lineage>
        <taxon>Bacteria</taxon>
        <taxon>Pseudomonadati</taxon>
        <taxon>Pseudomonadota</taxon>
        <taxon>Betaproteobacteria</taxon>
        <taxon>Burkholderiales</taxon>
        <taxon>Oxalobacteraceae</taxon>
        <taxon>Herbaspirillum</taxon>
    </lineage>
</organism>
<dbReference type="AlphaFoldDB" id="D8IZ79"/>
<evidence type="ECO:0000313" key="7">
    <source>
        <dbReference type="Proteomes" id="UP000000329"/>
    </source>
</evidence>
<dbReference type="GO" id="GO:0008113">
    <property type="term" value="F:peptide-methionine (S)-S-oxide reductase activity"/>
    <property type="evidence" value="ECO:0007669"/>
    <property type="project" value="UniProtKB-UniRule"/>
</dbReference>
<protein>
    <recommendedName>
        <fullName evidence="4">Peptide methionine sulfoxide reductase MsrA</fullName>
        <shortName evidence="4">Protein-methionine-S-oxide reductase</shortName>
        <ecNumber evidence="4">1.8.4.11</ecNumber>
    </recommendedName>
    <alternativeName>
        <fullName evidence="4">Peptide-methionine (S)-S-oxide reductase</fullName>
        <shortName evidence="4">Peptide Met(O) reductase</shortName>
    </alternativeName>
</protein>
<evidence type="ECO:0000256" key="1">
    <source>
        <dbReference type="ARBA" id="ARBA00023002"/>
    </source>
</evidence>
<dbReference type="PANTHER" id="PTHR43774">
    <property type="entry name" value="PEPTIDE METHIONINE SULFOXIDE REDUCTASE"/>
    <property type="match status" value="1"/>
</dbReference>
<dbReference type="STRING" id="757424.Hsero_0680"/>
<dbReference type="KEGG" id="hse:Hsero_0680"/>
<proteinExistence type="inferred from homology"/>
<reference evidence="6 7" key="1">
    <citation type="submission" date="2010-04" db="EMBL/GenBank/DDBJ databases">
        <title>The genome of Herbaspirillum seropedicae SmR1, an endophytic, nitrogen-fixing, plant-growth promoting beta-Proteobacteria.</title>
        <authorList>
            <person name="Pedrosa F.O."/>
            <person name="Monteiro R.A."/>
            <person name="Wassem R."/>
            <person name="Cruz L.M."/>
            <person name="Ayub R.A."/>
            <person name="Colauto N.B."/>
            <person name="Fernandez M.A."/>
            <person name="Fungaro M.H.P."/>
            <person name="Grisard E.C."/>
            <person name="Hungria M."/>
            <person name="Madeira H.M.F."/>
            <person name="Nodari R.O."/>
            <person name="Osaku C.A."/>
            <person name="Petzl-Erler M.L."/>
            <person name="Terenzi H."/>
            <person name="Vieira L.G.E."/>
            <person name="Almeida M.I.M."/>
            <person name="Alves L.R."/>
            <person name="Arantes O.M.N."/>
            <person name="Balsanelli E."/>
            <person name="Barcellos F.G."/>
            <person name="Baura V.A."/>
            <person name="Binde D.R."/>
            <person name="Campo R.J."/>
            <person name="Chubatsu L.S."/>
            <person name="Chueire L.M.O."/>
            <person name="Ciferri R.R."/>
            <person name="Correa L.C."/>
            <person name="da Conceicao Silva J.L."/>
            <person name="Dabul A.N.G."/>
            <person name="Dambros B.P."/>
            <person name="Faoro H."/>
            <person name="Favetti A."/>
            <person name="Friedermann G."/>
            <person name="Furlaneto M.C."/>
            <person name="Gasques L.S."/>
            <person name="Gimenes C.C.T."/>
            <person name="Gioppo N.M.R."/>
            <person name="Glienke-Blanco C."/>
            <person name="Godoy L.P."/>
            <person name="Guerra M.P."/>
            <person name="Karp S."/>
            <person name="Kava-Cordeiro V."/>
            <person name="Margarido V.P."/>
            <person name="Mathioni S.M."/>
            <person name="Menck-Soares M.A."/>
            <person name="Murace N.K."/>
            <person name="Nicolas M.F."/>
            <person name="Oliveira C.E.C."/>
            <person name="Pagnan N.A.B."/>
            <person name="Pamphile J.A."/>
            <person name="Patussi E.V."/>
            <person name="Pereira L.F.P."/>
            <person name="Pereira-Ferrari L."/>
            <person name="Pinto F.G.S."/>
            <person name="Precoma C."/>
            <person name="Prioli A.J."/>
            <person name="Prioli S.M.A.P."/>
            <person name="Raittz R.T."/>
            <person name="Ramos H.J.O."/>
            <person name="Ribeiro E.M.S.F."/>
            <person name="Rigo L.U."/>
            <person name="Rocha C.L.M.S.C."/>
            <person name="Rocha S.N."/>
            <person name="Santos K."/>
            <person name="Satori D."/>
            <person name="Silva A.G."/>
            <person name="Simao R.C.G."/>
            <person name="Soares M.A.M."/>
            <person name="Souza E.M."/>
            <person name="Steffens M.B.R."/>
            <person name="Steindel M."/>
            <person name="Tadra-Sfeir M.Z."/>
            <person name="Takahashi E.K."/>
            <person name="Torres R.A."/>
            <person name="Valle J.S."/>
            <person name="Vernal J.I."/>
            <person name="Vilas-Boas L.A."/>
            <person name="Watanabe M.A.E."/>
            <person name="Weiss V.A."/>
            <person name="Yates M.A."/>
            <person name="Souza E.M."/>
        </authorList>
    </citation>
    <scope>NUCLEOTIDE SEQUENCE [LARGE SCALE GENOMIC DNA]</scope>
    <source>
        <strain evidence="6 7">SmR1</strain>
    </source>
</reference>
<feature type="domain" description="Peptide methionine sulphoxide reductase MsrA" evidence="5">
    <location>
        <begin position="12"/>
        <end position="161"/>
    </location>
</feature>
<evidence type="ECO:0000256" key="4">
    <source>
        <dbReference type="HAMAP-Rule" id="MF_01401"/>
    </source>
</evidence>
<gene>
    <name evidence="4 6" type="primary">msrA</name>
    <name evidence="6" type="ordered locus">Hsero_0680</name>
</gene>
<sequence length="183" mass="20747">MNREDMMAKEIAVLGGGCFWCLEAVYQQVRGVESVESGYTGGSVVNPSYEQVCGGQTGHAEVVKLAFDPQQISYRELLEIFFTIHDPTTLNRQGNDVGTQYRSVIYYQDEAQHDTARHIIAEMALVWDAPIVTELSPPQPYYRAEDYHQNYFVQHPFQGYCAFVVAPKVAKLREVFAEKSKPE</sequence>
<dbReference type="InterPro" id="IPR002569">
    <property type="entry name" value="Met_Sox_Rdtase_MsrA_dom"/>
</dbReference>
<name>D8IZ79_HERSS</name>
<dbReference type="EC" id="1.8.4.11" evidence="4"/>
<dbReference type="eggNOG" id="COG0225">
    <property type="taxonomic scope" value="Bacteria"/>
</dbReference>
<dbReference type="InterPro" id="IPR036509">
    <property type="entry name" value="Met_Sox_Rdtase_MsrA_sf"/>
</dbReference>
<dbReference type="Pfam" id="PF01625">
    <property type="entry name" value="PMSR"/>
    <property type="match status" value="1"/>
</dbReference>
<dbReference type="Proteomes" id="UP000000329">
    <property type="component" value="Chromosome"/>
</dbReference>
<comment type="similarity">
    <text evidence="4">Belongs to the MsrA Met sulfoxide reductase family.</text>
</comment>
<dbReference type="PANTHER" id="PTHR43774:SF1">
    <property type="entry name" value="PEPTIDE METHIONINE SULFOXIDE REDUCTASE MSRA 2"/>
    <property type="match status" value="1"/>
</dbReference>
<accession>D8IZ79</accession>
<comment type="catalytic activity">
    <reaction evidence="3 4">
        <text>[thioredoxin]-disulfide + L-methionine + H2O = L-methionine (S)-S-oxide + [thioredoxin]-dithiol</text>
        <dbReference type="Rhea" id="RHEA:19993"/>
        <dbReference type="Rhea" id="RHEA-COMP:10698"/>
        <dbReference type="Rhea" id="RHEA-COMP:10700"/>
        <dbReference type="ChEBI" id="CHEBI:15377"/>
        <dbReference type="ChEBI" id="CHEBI:29950"/>
        <dbReference type="ChEBI" id="CHEBI:50058"/>
        <dbReference type="ChEBI" id="CHEBI:57844"/>
        <dbReference type="ChEBI" id="CHEBI:58772"/>
        <dbReference type="EC" id="1.8.4.11"/>
    </reaction>
</comment>
<dbReference type="SUPFAM" id="SSF55068">
    <property type="entry name" value="Peptide methionine sulfoxide reductase"/>
    <property type="match status" value="1"/>
</dbReference>
<evidence type="ECO:0000256" key="2">
    <source>
        <dbReference type="ARBA" id="ARBA00047806"/>
    </source>
</evidence>
<comment type="function">
    <text evidence="4">Has an important function as a repair enzyme for proteins that have been inactivated by oxidation. Catalyzes the reversible oxidation-reduction of methionine sulfoxide in proteins to methionine.</text>
</comment>
<comment type="catalytic activity">
    <reaction evidence="2 4">
        <text>L-methionyl-[protein] + [thioredoxin]-disulfide + H2O = L-methionyl-(S)-S-oxide-[protein] + [thioredoxin]-dithiol</text>
        <dbReference type="Rhea" id="RHEA:14217"/>
        <dbReference type="Rhea" id="RHEA-COMP:10698"/>
        <dbReference type="Rhea" id="RHEA-COMP:10700"/>
        <dbReference type="Rhea" id="RHEA-COMP:12313"/>
        <dbReference type="Rhea" id="RHEA-COMP:12315"/>
        <dbReference type="ChEBI" id="CHEBI:15377"/>
        <dbReference type="ChEBI" id="CHEBI:16044"/>
        <dbReference type="ChEBI" id="CHEBI:29950"/>
        <dbReference type="ChEBI" id="CHEBI:44120"/>
        <dbReference type="ChEBI" id="CHEBI:50058"/>
        <dbReference type="EC" id="1.8.4.11"/>
    </reaction>
</comment>
<dbReference type="HOGENOM" id="CLU_031040_10_0_4"/>
<evidence type="ECO:0000313" key="6">
    <source>
        <dbReference type="EMBL" id="ADJ62199.1"/>
    </source>
</evidence>
<dbReference type="NCBIfam" id="TIGR00401">
    <property type="entry name" value="msrA"/>
    <property type="match status" value="1"/>
</dbReference>
<dbReference type="HAMAP" id="MF_01401">
    <property type="entry name" value="MsrA"/>
    <property type="match status" value="1"/>
</dbReference>
<evidence type="ECO:0000256" key="3">
    <source>
        <dbReference type="ARBA" id="ARBA00048782"/>
    </source>
</evidence>
<evidence type="ECO:0000259" key="5">
    <source>
        <dbReference type="Pfam" id="PF01625"/>
    </source>
</evidence>
<keyword evidence="7" id="KW-1185">Reference proteome</keyword>
<feature type="active site" evidence="4">
    <location>
        <position position="18"/>
    </location>
</feature>
<dbReference type="Gene3D" id="3.30.1060.10">
    <property type="entry name" value="Peptide methionine sulphoxide reductase MsrA"/>
    <property type="match status" value="1"/>
</dbReference>